<reference evidence="1" key="1">
    <citation type="submission" date="2020-03" db="EMBL/GenBank/DDBJ databases">
        <title>The deep terrestrial virosphere.</title>
        <authorList>
            <person name="Holmfeldt K."/>
            <person name="Nilsson E."/>
            <person name="Simone D."/>
            <person name="Lopez-Fernandez M."/>
            <person name="Wu X."/>
            <person name="de Brujin I."/>
            <person name="Lundin D."/>
            <person name="Andersson A."/>
            <person name="Bertilsson S."/>
            <person name="Dopson M."/>
        </authorList>
    </citation>
    <scope>NUCLEOTIDE SEQUENCE</scope>
    <source>
        <strain evidence="1">TM448A00186</strain>
    </source>
</reference>
<organism evidence="1">
    <name type="scientific">viral metagenome</name>
    <dbReference type="NCBI Taxonomy" id="1070528"/>
    <lineage>
        <taxon>unclassified sequences</taxon>
        <taxon>metagenomes</taxon>
        <taxon>organismal metagenomes</taxon>
    </lineage>
</organism>
<gene>
    <name evidence="1" type="ORF">TM448A00186_0064</name>
</gene>
<accession>A0A6H1ZCG2</accession>
<protein>
    <submittedName>
        <fullName evidence="1">Uncharacterized protein</fullName>
    </submittedName>
</protein>
<dbReference type="EMBL" id="MT143986">
    <property type="protein sequence ID" value="QJA45152.1"/>
    <property type="molecule type" value="Genomic_DNA"/>
</dbReference>
<name>A0A6H1ZCG2_9ZZZZ</name>
<proteinExistence type="predicted"/>
<dbReference type="AlphaFoldDB" id="A0A6H1ZCG2"/>
<evidence type="ECO:0000313" key="1">
    <source>
        <dbReference type="EMBL" id="QJA45152.1"/>
    </source>
</evidence>
<sequence length="57" mass="6531">MKFKLVITPSINPKTRHRIEDILREDGYTVIGGGQMMDGTFSDISFERDDPRDTNDT</sequence>